<evidence type="ECO:0000256" key="1">
    <source>
        <dbReference type="SAM" id="MobiDB-lite"/>
    </source>
</evidence>
<evidence type="ECO:0000313" key="3">
    <source>
        <dbReference type="Proteomes" id="UP000287651"/>
    </source>
</evidence>
<dbReference type="Proteomes" id="UP000287651">
    <property type="component" value="Unassembled WGS sequence"/>
</dbReference>
<protein>
    <submittedName>
        <fullName evidence="2">Uncharacterized protein</fullName>
    </submittedName>
</protein>
<accession>A0A426XTB9</accession>
<feature type="region of interest" description="Disordered" evidence="1">
    <location>
        <begin position="48"/>
        <end position="74"/>
    </location>
</feature>
<dbReference type="AlphaFoldDB" id="A0A426XTB9"/>
<organism evidence="2 3">
    <name type="scientific">Ensete ventricosum</name>
    <name type="common">Abyssinian banana</name>
    <name type="synonym">Musa ensete</name>
    <dbReference type="NCBI Taxonomy" id="4639"/>
    <lineage>
        <taxon>Eukaryota</taxon>
        <taxon>Viridiplantae</taxon>
        <taxon>Streptophyta</taxon>
        <taxon>Embryophyta</taxon>
        <taxon>Tracheophyta</taxon>
        <taxon>Spermatophyta</taxon>
        <taxon>Magnoliopsida</taxon>
        <taxon>Liliopsida</taxon>
        <taxon>Zingiberales</taxon>
        <taxon>Musaceae</taxon>
        <taxon>Ensete</taxon>
    </lineage>
</organism>
<feature type="non-terminal residue" evidence="2">
    <location>
        <position position="1"/>
    </location>
</feature>
<feature type="compositionally biased region" description="Basic and acidic residues" evidence="1">
    <location>
        <begin position="56"/>
        <end position="74"/>
    </location>
</feature>
<reference evidence="2 3" key="1">
    <citation type="journal article" date="2014" name="Agronomy (Basel)">
        <title>A Draft Genome Sequence for Ensete ventricosum, the Drought-Tolerant Tree Against Hunger.</title>
        <authorList>
            <person name="Harrison J."/>
            <person name="Moore K.A."/>
            <person name="Paszkiewicz K."/>
            <person name="Jones T."/>
            <person name="Grant M."/>
            <person name="Ambacheew D."/>
            <person name="Muzemil S."/>
            <person name="Studholme D.J."/>
        </authorList>
    </citation>
    <scope>NUCLEOTIDE SEQUENCE [LARGE SCALE GENOMIC DNA]</scope>
</reference>
<comment type="caution">
    <text evidence="2">The sequence shown here is derived from an EMBL/GenBank/DDBJ whole genome shotgun (WGS) entry which is preliminary data.</text>
</comment>
<evidence type="ECO:0000313" key="2">
    <source>
        <dbReference type="EMBL" id="RRT42730.1"/>
    </source>
</evidence>
<proteinExistence type="predicted"/>
<gene>
    <name evidence="2" type="ORF">B296_00046115</name>
</gene>
<dbReference type="EMBL" id="AMZH03017622">
    <property type="protein sequence ID" value="RRT42730.1"/>
    <property type="molecule type" value="Genomic_DNA"/>
</dbReference>
<name>A0A426XTB9_ENSVE</name>
<sequence>SLPSCVTKLDELMVQLPWVHLKQGLCWSTKYTVFRHAWHFCVVPPNSTDAIPDGQTLHDGEERDGSDGRPDDRYERKGLFVSGYEFGLFVHRMNSSAENGQLRGTITA</sequence>